<dbReference type="Gene3D" id="1.10.599.10">
    <property type="entry name" value="Aldehyde Ferredoxin Oxidoreductase Protein, subunit A, domain 3"/>
    <property type="match status" value="1"/>
</dbReference>
<dbReference type="GO" id="GO:0051539">
    <property type="term" value="F:4 iron, 4 sulfur cluster binding"/>
    <property type="evidence" value="ECO:0007669"/>
    <property type="project" value="UniProtKB-KW"/>
</dbReference>
<dbReference type="InterPro" id="IPR013985">
    <property type="entry name" value="Ald_Fedxn_OxRdtase_dom3"/>
</dbReference>
<accession>A0A8J6MXW7</accession>
<comment type="cofactor">
    <cofactor evidence="8">
        <name>tungstopterin</name>
        <dbReference type="ChEBI" id="CHEBI:30402"/>
    </cofactor>
</comment>
<dbReference type="InterPro" id="IPR013983">
    <property type="entry name" value="Ald_Fedxn_OxRdtase_N"/>
</dbReference>
<dbReference type="Proteomes" id="UP000650524">
    <property type="component" value="Unassembled WGS sequence"/>
</dbReference>
<name>A0A8J6MXW7_9DELT</name>
<dbReference type="InterPro" id="IPR001203">
    <property type="entry name" value="OxRdtase_Ald_Fedxn_C"/>
</dbReference>
<protein>
    <submittedName>
        <fullName evidence="10">Aldehyde ferredoxin oxidoreductase family protein</fullName>
    </submittedName>
</protein>
<keyword evidence="5" id="KW-0560">Oxidoreductase</keyword>
<dbReference type="InterPro" id="IPR036503">
    <property type="entry name" value="Ald_Fedxn_OxRdtase_N_sf"/>
</dbReference>
<evidence type="ECO:0000256" key="2">
    <source>
        <dbReference type="ARBA" id="ARBA00011032"/>
    </source>
</evidence>
<comment type="caution">
    <text evidence="10">The sequence shown here is derived from an EMBL/GenBank/DDBJ whole genome shotgun (WGS) entry which is preliminary data.</text>
</comment>
<comment type="cofactor">
    <cofactor evidence="1">
        <name>[4Fe-4S] cluster</name>
        <dbReference type="ChEBI" id="CHEBI:49883"/>
    </cofactor>
</comment>
<dbReference type="AlphaFoldDB" id="A0A8J6MXW7"/>
<evidence type="ECO:0000256" key="1">
    <source>
        <dbReference type="ARBA" id="ARBA00001966"/>
    </source>
</evidence>
<comment type="similarity">
    <text evidence="2">Belongs to the AOR/FOR family.</text>
</comment>
<dbReference type="SMART" id="SM00790">
    <property type="entry name" value="AFOR_N"/>
    <property type="match status" value="1"/>
</dbReference>
<evidence type="ECO:0000256" key="3">
    <source>
        <dbReference type="ARBA" id="ARBA00022485"/>
    </source>
</evidence>
<dbReference type="SUPFAM" id="SSF48310">
    <property type="entry name" value="Aldehyde ferredoxin oxidoreductase, C-terminal domains"/>
    <property type="match status" value="1"/>
</dbReference>
<evidence type="ECO:0000256" key="6">
    <source>
        <dbReference type="ARBA" id="ARBA00023004"/>
    </source>
</evidence>
<dbReference type="InterPro" id="IPR036021">
    <property type="entry name" value="Tungsten_al_ferr_oxy-like_C"/>
</dbReference>
<dbReference type="GO" id="GO:0046872">
    <property type="term" value="F:metal ion binding"/>
    <property type="evidence" value="ECO:0007669"/>
    <property type="project" value="UniProtKB-KW"/>
</dbReference>
<feature type="non-terminal residue" evidence="10">
    <location>
        <position position="1"/>
    </location>
</feature>
<dbReference type="EMBL" id="JACNJD010000173">
    <property type="protein sequence ID" value="MBC8176899.1"/>
    <property type="molecule type" value="Genomic_DNA"/>
</dbReference>
<keyword evidence="6" id="KW-0408">Iron</keyword>
<keyword evidence="4" id="KW-0479">Metal-binding</keyword>
<sequence>FMTGPLTGTVSPSAGRYDVMAKSPLTGIWGHGNSGGQWANPFKRSGFDGAIFEGISPKPVYLKVEDGKAELKDASHLWGKLTPETTDQIIEECGKGFRVACIGPAGENLVKYACVINEKTRAAGRTGMGAVMGSKKLKAIAVFGKKAPELAKPAEFKEVSKRQYDLLNESMLKVGFESFGTNMLIDILQAKGGLPTRNFQTGIFEQLEEISAQALTDKVLVSQINCFACPIACGRNTEIKTGPYKGEKGEGPEYESNVMLGSNCGIGDMEAITKANFLCNDYGLDTISAGVSVGFAMECYEKGILTSEQTGGLEIKFGDADMLVKLTEMIGKREGFGDMLAEGTRAMSQKLGQGSEKFAMQVKGLELPAYDPRAAKICGLGYATANRGGDHITGYVQGPTFIDTPFLVVDESKIGDAFEVNPAEAKVLVDQENALTFFDLAGCCKFMGFLLKAEEWVELVANATGWDYGVKDFRETGDRVYNLIRAFNIREGITRADDCLPARFHDEPLPEGPAKGMVITHENLDSYLDAYYDFRGWDKETGKPTREKLTELGLEDLIPDVWG</sequence>
<keyword evidence="7" id="KW-0411">Iron-sulfur</keyword>
<dbReference type="InterPro" id="IPR051919">
    <property type="entry name" value="W-dependent_AOR"/>
</dbReference>
<dbReference type="GO" id="GO:0016625">
    <property type="term" value="F:oxidoreductase activity, acting on the aldehyde or oxo group of donors, iron-sulfur protein as acceptor"/>
    <property type="evidence" value="ECO:0007669"/>
    <property type="project" value="InterPro"/>
</dbReference>
<dbReference type="Gene3D" id="1.10.569.10">
    <property type="entry name" value="Aldehyde Ferredoxin Oxidoreductase Protein, subunit A, domain 2"/>
    <property type="match status" value="1"/>
</dbReference>
<evidence type="ECO:0000256" key="5">
    <source>
        <dbReference type="ARBA" id="ARBA00023002"/>
    </source>
</evidence>
<evidence type="ECO:0000313" key="10">
    <source>
        <dbReference type="EMBL" id="MBC8176899.1"/>
    </source>
</evidence>
<dbReference type="PANTHER" id="PTHR30038">
    <property type="entry name" value="ALDEHYDE FERREDOXIN OXIDOREDUCTASE"/>
    <property type="match status" value="1"/>
</dbReference>
<organism evidence="10 11">
    <name type="scientific">Candidatus Desulfacyla euxinica</name>
    <dbReference type="NCBI Taxonomy" id="2841693"/>
    <lineage>
        <taxon>Bacteria</taxon>
        <taxon>Deltaproteobacteria</taxon>
        <taxon>Candidatus Desulfacyla</taxon>
    </lineage>
</organism>
<dbReference type="GO" id="GO:0009055">
    <property type="term" value="F:electron transfer activity"/>
    <property type="evidence" value="ECO:0007669"/>
    <property type="project" value="InterPro"/>
</dbReference>
<dbReference type="Pfam" id="PF01314">
    <property type="entry name" value="AFOR_C"/>
    <property type="match status" value="1"/>
</dbReference>
<evidence type="ECO:0000256" key="7">
    <source>
        <dbReference type="ARBA" id="ARBA00023014"/>
    </source>
</evidence>
<dbReference type="Pfam" id="PF02730">
    <property type="entry name" value="AFOR_N"/>
    <property type="match status" value="1"/>
</dbReference>
<keyword evidence="3" id="KW-0004">4Fe-4S</keyword>
<proteinExistence type="inferred from homology"/>
<evidence type="ECO:0000256" key="8">
    <source>
        <dbReference type="ARBA" id="ARBA00049934"/>
    </source>
</evidence>
<dbReference type="SUPFAM" id="SSF56228">
    <property type="entry name" value="Aldehyde ferredoxin oxidoreductase, N-terminal domain"/>
    <property type="match status" value="1"/>
</dbReference>
<gene>
    <name evidence="10" type="ORF">H8E19_05795</name>
</gene>
<evidence type="ECO:0000313" key="11">
    <source>
        <dbReference type="Proteomes" id="UP000650524"/>
    </source>
</evidence>
<dbReference type="PANTHER" id="PTHR30038:SF0">
    <property type="entry name" value="TUNGSTEN-CONTAINING ALDEHYDE FERREDOXIN OXIDOREDUCTASE"/>
    <property type="match status" value="1"/>
</dbReference>
<dbReference type="Gene3D" id="3.60.9.10">
    <property type="entry name" value="Aldehyde ferredoxin oxidoreductase, N-terminal domain"/>
    <property type="match status" value="1"/>
</dbReference>
<reference evidence="10 11" key="1">
    <citation type="submission" date="2020-08" db="EMBL/GenBank/DDBJ databases">
        <title>Bridging the membrane lipid divide: bacteria of the FCB group superphylum have the potential to synthesize archaeal ether lipids.</title>
        <authorList>
            <person name="Villanueva L."/>
            <person name="Von Meijenfeldt F.A.B."/>
            <person name="Westbye A.B."/>
            <person name="Yadav S."/>
            <person name="Hopmans E.C."/>
            <person name="Dutilh B.E."/>
            <person name="Sinninghe Damste J.S."/>
        </authorList>
    </citation>
    <scope>NUCLEOTIDE SEQUENCE [LARGE SCALE GENOMIC DNA]</scope>
    <source>
        <strain evidence="10">NIOZ-UU27</strain>
    </source>
</reference>
<evidence type="ECO:0000256" key="4">
    <source>
        <dbReference type="ARBA" id="ARBA00022723"/>
    </source>
</evidence>
<dbReference type="InterPro" id="IPR013984">
    <property type="entry name" value="Ald_Fedxn_OxRdtase_dom2"/>
</dbReference>
<feature type="domain" description="Aldehyde ferredoxin oxidoreductase N-terminal" evidence="9">
    <location>
        <begin position="1"/>
        <end position="146"/>
    </location>
</feature>
<evidence type="ECO:0000259" key="9">
    <source>
        <dbReference type="SMART" id="SM00790"/>
    </source>
</evidence>